<keyword evidence="6 7" id="KW-0413">Isomerase</keyword>
<comment type="function">
    <text evidence="7">Catalyzes the isomerization of 5-dehydro-4-deoxy-D-glucuronate to 3-deoxy-D-glycero-2,5-hexodiulosonate.</text>
</comment>
<comment type="cofactor">
    <cofactor evidence="7">
        <name>Zn(2+)</name>
        <dbReference type="ChEBI" id="CHEBI:29105"/>
    </cofactor>
    <text evidence="7">Binds 1 zinc ion per subunit.</text>
</comment>
<dbReference type="UniPathway" id="UPA00545">
    <property type="reaction ID" value="UER00826"/>
</dbReference>
<dbReference type="Proteomes" id="UP000306602">
    <property type="component" value="Unassembled WGS sequence"/>
</dbReference>
<accession>A0A4S4NBA3</accession>
<dbReference type="CDD" id="cd20491">
    <property type="entry name" value="cupin_KduI_C"/>
    <property type="match status" value="1"/>
</dbReference>
<dbReference type="InterPro" id="IPR011051">
    <property type="entry name" value="RmlC_Cupin_sf"/>
</dbReference>
<dbReference type="AlphaFoldDB" id="A0A4S4NBA3"/>
<feature type="binding site" evidence="7">
    <location>
        <position position="194"/>
    </location>
    <ligand>
        <name>Zn(2+)</name>
        <dbReference type="ChEBI" id="CHEBI:29105"/>
    </ligand>
</feature>
<evidence type="ECO:0000256" key="2">
    <source>
        <dbReference type="ARBA" id="ARBA00005148"/>
    </source>
</evidence>
<dbReference type="GO" id="GO:0019698">
    <property type="term" value="P:D-galacturonate catabolic process"/>
    <property type="evidence" value="ECO:0007669"/>
    <property type="project" value="TreeGrafter"/>
</dbReference>
<protein>
    <recommendedName>
        <fullName evidence="7">4-deoxy-L-threo-5-hexosulose-uronate ketol-isomerase</fullName>
        <ecNumber evidence="7">5.3.1.17</ecNumber>
    </recommendedName>
    <alternativeName>
        <fullName evidence="7">5-keto-4-deoxyuronate isomerase</fullName>
    </alternativeName>
    <alternativeName>
        <fullName evidence="7">DKI isomerase</fullName>
    </alternativeName>
</protein>
<evidence type="ECO:0000256" key="3">
    <source>
        <dbReference type="ARBA" id="ARBA00008086"/>
    </source>
</evidence>
<comment type="catalytic activity">
    <reaction evidence="1 7">
        <text>5-dehydro-4-deoxy-D-glucuronate = 3-deoxy-D-glycero-2,5-hexodiulosonate</text>
        <dbReference type="Rhea" id="RHEA:23896"/>
        <dbReference type="ChEBI" id="CHEBI:17117"/>
        <dbReference type="ChEBI" id="CHEBI:29071"/>
        <dbReference type="EC" id="5.3.1.17"/>
    </reaction>
</comment>
<dbReference type="GO" id="GO:0042840">
    <property type="term" value="P:D-glucuronate catabolic process"/>
    <property type="evidence" value="ECO:0007669"/>
    <property type="project" value="TreeGrafter"/>
</dbReference>
<feature type="binding site" evidence="7">
    <location>
        <position position="241"/>
    </location>
    <ligand>
        <name>Zn(2+)</name>
        <dbReference type="ChEBI" id="CHEBI:29105"/>
    </ligand>
</feature>
<comment type="similarity">
    <text evidence="3 7">Belongs to the KduI family.</text>
</comment>
<dbReference type="InterPro" id="IPR014710">
    <property type="entry name" value="RmlC-like_jellyroll"/>
</dbReference>
<dbReference type="EC" id="5.3.1.17" evidence="7"/>
<dbReference type="OrthoDB" id="9770644at2"/>
<sequence>MLTVEIRHAVSQNETRGMDTTALRSAFHAPGLFAKGEARLVYTHYDRMIVGGIWAGDAALVLDEVKPCGTASILDRREIGILNIGAPATVSANGVDYQLAKGDILYLGKGEGPITFAAGGRFYIVSTPAHQPLPAKLVTMKDAAQLKLGSAETANDRTLYQFIHPAVMESCQLVMGYTVLHGGSVWNSMPTHTHDRRMEAYFYFDMEEPNRVFHMMGEPDETRHIVMKSEEAVISPPWSIHCGCGTGSYTFCWAMAGDNVDFTDVDPVALEELR</sequence>
<dbReference type="CDD" id="cd20294">
    <property type="entry name" value="cupin_KduI_N"/>
    <property type="match status" value="1"/>
</dbReference>
<comment type="pathway">
    <text evidence="2 7">Glycan metabolism; pectin degradation; 2-dehydro-3-deoxy-D-gluconate from pectin: step 4/5.</text>
</comment>
<dbReference type="RefSeq" id="WP_136462275.1">
    <property type="nucleotide sequence ID" value="NZ_SRKY01000002.1"/>
</dbReference>
<evidence type="ECO:0000313" key="8">
    <source>
        <dbReference type="EMBL" id="THH36674.1"/>
    </source>
</evidence>
<gene>
    <name evidence="7 8" type="primary">kduI</name>
    <name evidence="8" type="ORF">E4Z66_06905</name>
</gene>
<comment type="caution">
    <text evidence="8">The sequence shown here is derived from an EMBL/GenBank/DDBJ whole genome shotgun (WGS) entry which is preliminary data.</text>
</comment>
<keyword evidence="9" id="KW-1185">Reference proteome</keyword>
<feature type="binding site" evidence="7">
    <location>
        <position position="192"/>
    </location>
    <ligand>
        <name>Zn(2+)</name>
        <dbReference type="ChEBI" id="CHEBI:29105"/>
    </ligand>
</feature>
<dbReference type="NCBIfam" id="NF002091">
    <property type="entry name" value="PRK00924.1"/>
    <property type="match status" value="1"/>
</dbReference>
<dbReference type="Pfam" id="PF04962">
    <property type="entry name" value="KduI"/>
    <property type="match status" value="1"/>
</dbReference>
<dbReference type="EMBL" id="SRKY01000002">
    <property type="protein sequence ID" value="THH36674.1"/>
    <property type="molecule type" value="Genomic_DNA"/>
</dbReference>
<dbReference type="GO" id="GO:0008697">
    <property type="term" value="F:4-deoxy-L-threo-5-hexosulose-uronate ketol-isomerase activity"/>
    <property type="evidence" value="ECO:0007669"/>
    <property type="project" value="UniProtKB-UniRule"/>
</dbReference>
<dbReference type="PIRSF" id="PIRSF006625">
    <property type="entry name" value="KduI"/>
    <property type="match status" value="1"/>
</dbReference>
<evidence type="ECO:0000256" key="6">
    <source>
        <dbReference type="ARBA" id="ARBA00023235"/>
    </source>
</evidence>
<proteinExistence type="inferred from homology"/>
<dbReference type="PANTHER" id="PTHR38461:SF1">
    <property type="entry name" value="4-DEOXY-L-THREO-5-HEXOSULOSE-URONATE KETOL-ISOMERASE"/>
    <property type="match status" value="1"/>
</dbReference>
<dbReference type="InterPro" id="IPR027449">
    <property type="entry name" value="KduI_N"/>
</dbReference>
<dbReference type="InterPro" id="IPR007045">
    <property type="entry name" value="KduI"/>
</dbReference>
<feature type="binding site" evidence="7">
    <location>
        <position position="199"/>
    </location>
    <ligand>
        <name>Zn(2+)</name>
        <dbReference type="ChEBI" id="CHEBI:29105"/>
    </ligand>
</feature>
<evidence type="ECO:0000256" key="7">
    <source>
        <dbReference type="HAMAP-Rule" id="MF_00687"/>
    </source>
</evidence>
<dbReference type="InterPro" id="IPR021120">
    <property type="entry name" value="KduI/IolB_isomerase"/>
</dbReference>
<dbReference type="HAMAP" id="MF_00687">
    <property type="entry name" value="KduI"/>
    <property type="match status" value="1"/>
</dbReference>
<name>A0A4S4NBA3_9RHOB</name>
<evidence type="ECO:0000313" key="9">
    <source>
        <dbReference type="Proteomes" id="UP000306602"/>
    </source>
</evidence>
<evidence type="ECO:0000256" key="1">
    <source>
        <dbReference type="ARBA" id="ARBA00000552"/>
    </source>
</evidence>
<evidence type="ECO:0000256" key="4">
    <source>
        <dbReference type="ARBA" id="ARBA00022723"/>
    </source>
</evidence>
<evidence type="ECO:0000256" key="5">
    <source>
        <dbReference type="ARBA" id="ARBA00022833"/>
    </source>
</evidence>
<dbReference type="Gene3D" id="2.60.120.520">
    <property type="entry name" value="pectin degrading enzyme 5-keto 4- deoxyuronate isomerase, domain 1"/>
    <property type="match status" value="1"/>
</dbReference>
<dbReference type="Gene3D" id="2.60.120.10">
    <property type="entry name" value="Jelly Rolls"/>
    <property type="match status" value="1"/>
</dbReference>
<dbReference type="GO" id="GO:0045490">
    <property type="term" value="P:pectin catabolic process"/>
    <property type="evidence" value="ECO:0007669"/>
    <property type="project" value="UniProtKB-UniRule"/>
</dbReference>
<reference evidence="8 9" key="1">
    <citation type="submission" date="2019-04" db="EMBL/GenBank/DDBJ databases">
        <title>Shimia ponticola sp. nov., isolated from seawater.</title>
        <authorList>
            <person name="Kim Y.-O."/>
            <person name="Yoon J.-H."/>
        </authorList>
    </citation>
    <scope>NUCLEOTIDE SEQUENCE [LARGE SCALE GENOMIC DNA]</scope>
    <source>
        <strain evidence="8 9">MYP11</strain>
    </source>
</reference>
<dbReference type="GO" id="GO:0008270">
    <property type="term" value="F:zinc ion binding"/>
    <property type="evidence" value="ECO:0007669"/>
    <property type="project" value="UniProtKB-UniRule"/>
</dbReference>
<organism evidence="8 9">
    <name type="scientific">Aliishimia ponticola</name>
    <dbReference type="NCBI Taxonomy" id="2499833"/>
    <lineage>
        <taxon>Bacteria</taxon>
        <taxon>Pseudomonadati</taxon>
        <taxon>Pseudomonadota</taxon>
        <taxon>Alphaproteobacteria</taxon>
        <taxon>Rhodobacterales</taxon>
        <taxon>Paracoccaceae</taxon>
        <taxon>Aliishimia</taxon>
    </lineage>
</organism>
<dbReference type="SUPFAM" id="SSF51182">
    <property type="entry name" value="RmlC-like cupins"/>
    <property type="match status" value="1"/>
</dbReference>
<dbReference type="PANTHER" id="PTHR38461">
    <property type="entry name" value="4-DEOXY-L-THREO-5-HEXOSULOSE-URONATE KETOL-ISOMERASE"/>
    <property type="match status" value="1"/>
</dbReference>
<keyword evidence="4 7" id="KW-0479">Metal-binding</keyword>
<keyword evidence="5 7" id="KW-0862">Zinc</keyword>